<proteinExistence type="predicted"/>
<dbReference type="AlphaFoldDB" id="H1VSK4"/>
<name>H1VSK4_COLHI</name>
<accession>H1VSK4</accession>
<evidence type="ECO:0000313" key="2">
    <source>
        <dbReference type="Proteomes" id="UP000007174"/>
    </source>
</evidence>
<sequence>MEGREEDMVDIETGDVVTSKQPGKKAWLDDLGDLWDNRQYEESFDLDGFLKTMQ</sequence>
<dbReference type="HOGENOM" id="CLU_3050220_0_0_1"/>
<reference evidence="2" key="1">
    <citation type="journal article" date="2012" name="Nat. Genet.">
        <title>Lifestyle transitions in plant pathogenic Colletotrichum fungi deciphered by genome and transcriptome analyses.</title>
        <authorList>
            <person name="O'Connell R.J."/>
            <person name="Thon M.R."/>
            <person name="Hacquard S."/>
            <person name="Amyotte S.G."/>
            <person name="Kleemann J."/>
            <person name="Torres M.F."/>
            <person name="Damm U."/>
            <person name="Buiate E.A."/>
            <person name="Epstein L."/>
            <person name="Alkan N."/>
            <person name="Altmueller J."/>
            <person name="Alvarado-Balderrama L."/>
            <person name="Bauser C.A."/>
            <person name="Becker C."/>
            <person name="Birren B.W."/>
            <person name="Chen Z."/>
            <person name="Choi J."/>
            <person name="Crouch J.A."/>
            <person name="Duvick J.P."/>
            <person name="Farman M.A."/>
            <person name="Gan P."/>
            <person name="Heiman D."/>
            <person name="Henrissat B."/>
            <person name="Howard R.J."/>
            <person name="Kabbage M."/>
            <person name="Koch C."/>
            <person name="Kracher B."/>
            <person name="Kubo Y."/>
            <person name="Law A.D."/>
            <person name="Lebrun M.-H."/>
            <person name="Lee Y.-H."/>
            <person name="Miyara I."/>
            <person name="Moore N."/>
            <person name="Neumann U."/>
            <person name="Nordstroem K."/>
            <person name="Panaccione D.G."/>
            <person name="Panstruga R."/>
            <person name="Place M."/>
            <person name="Proctor R.H."/>
            <person name="Prusky D."/>
            <person name="Rech G."/>
            <person name="Reinhardt R."/>
            <person name="Rollins J.A."/>
            <person name="Rounsley S."/>
            <person name="Schardl C.L."/>
            <person name="Schwartz D.C."/>
            <person name="Shenoy N."/>
            <person name="Shirasu K."/>
            <person name="Sikhakolli U.R."/>
            <person name="Stueber K."/>
            <person name="Sukno S.A."/>
            <person name="Sweigard J.A."/>
            <person name="Takano Y."/>
            <person name="Takahara H."/>
            <person name="Trail F."/>
            <person name="van der Does H.C."/>
            <person name="Voll L.M."/>
            <person name="Will I."/>
            <person name="Young S."/>
            <person name="Zeng Q."/>
            <person name="Zhang J."/>
            <person name="Zhou S."/>
            <person name="Dickman M.B."/>
            <person name="Schulze-Lefert P."/>
            <person name="Ver Loren van Themaat E."/>
            <person name="Ma L.-J."/>
            <person name="Vaillancourt L.J."/>
        </authorList>
    </citation>
    <scope>NUCLEOTIDE SEQUENCE [LARGE SCALE GENOMIC DNA]</scope>
    <source>
        <strain evidence="2">IMI 349063</strain>
    </source>
</reference>
<dbReference type="EMBL" id="CACQ02005930">
    <property type="protein sequence ID" value="CCF43212.1"/>
    <property type="molecule type" value="Genomic_DNA"/>
</dbReference>
<gene>
    <name evidence="1" type="ORF">CH063_12975</name>
</gene>
<organism evidence="1 2">
    <name type="scientific">Colletotrichum higginsianum (strain IMI 349063)</name>
    <name type="common">Crucifer anthracnose fungus</name>
    <dbReference type="NCBI Taxonomy" id="759273"/>
    <lineage>
        <taxon>Eukaryota</taxon>
        <taxon>Fungi</taxon>
        <taxon>Dikarya</taxon>
        <taxon>Ascomycota</taxon>
        <taxon>Pezizomycotina</taxon>
        <taxon>Sordariomycetes</taxon>
        <taxon>Hypocreomycetidae</taxon>
        <taxon>Glomerellales</taxon>
        <taxon>Glomerellaceae</taxon>
        <taxon>Colletotrichum</taxon>
        <taxon>Colletotrichum destructivum species complex</taxon>
    </lineage>
</organism>
<dbReference type="VEuPathDB" id="FungiDB:CH63R_02925"/>
<protein>
    <submittedName>
        <fullName evidence="1">Uncharacterized protein</fullName>
    </submittedName>
</protein>
<evidence type="ECO:0000313" key="1">
    <source>
        <dbReference type="EMBL" id="CCF43212.1"/>
    </source>
</evidence>
<dbReference type="Proteomes" id="UP000007174">
    <property type="component" value="Unassembled WGS sequence"/>
</dbReference>
<dbReference type="STRING" id="759273.H1VSK4"/>